<evidence type="ECO:0000256" key="1">
    <source>
        <dbReference type="SAM" id="SignalP"/>
    </source>
</evidence>
<keyword evidence="3" id="KW-1185">Reference proteome</keyword>
<evidence type="ECO:0000313" key="3">
    <source>
        <dbReference type="Proteomes" id="UP000724874"/>
    </source>
</evidence>
<evidence type="ECO:0000313" key="2">
    <source>
        <dbReference type="EMBL" id="KAF8905581.1"/>
    </source>
</evidence>
<name>A0A9P5TQX4_GYMJU</name>
<gene>
    <name evidence="2" type="ORF">CPB84DRAFT_1745508</name>
</gene>
<evidence type="ECO:0008006" key="4">
    <source>
        <dbReference type="Google" id="ProtNLM"/>
    </source>
</evidence>
<feature type="chain" id="PRO_5040363718" description="Secreted protein" evidence="1">
    <location>
        <begin position="21"/>
        <end position="109"/>
    </location>
</feature>
<reference evidence="2" key="1">
    <citation type="submission" date="2020-11" db="EMBL/GenBank/DDBJ databases">
        <authorList>
            <consortium name="DOE Joint Genome Institute"/>
            <person name="Ahrendt S."/>
            <person name="Riley R."/>
            <person name="Andreopoulos W."/>
            <person name="LaButti K."/>
            <person name="Pangilinan J."/>
            <person name="Ruiz-duenas F.J."/>
            <person name="Barrasa J.M."/>
            <person name="Sanchez-Garcia M."/>
            <person name="Camarero S."/>
            <person name="Miyauchi S."/>
            <person name="Serrano A."/>
            <person name="Linde D."/>
            <person name="Babiker R."/>
            <person name="Drula E."/>
            <person name="Ayuso-Fernandez I."/>
            <person name="Pacheco R."/>
            <person name="Padilla G."/>
            <person name="Ferreira P."/>
            <person name="Barriuso J."/>
            <person name="Kellner H."/>
            <person name="Castanera R."/>
            <person name="Alfaro M."/>
            <person name="Ramirez L."/>
            <person name="Pisabarro A.G."/>
            <person name="Kuo A."/>
            <person name="Tritt A."/>
            <person name="Lipzen A."/>
            <person name="He G."/>
            <person name="Yan M."/>
            <person name="Ng V."/>
            <person name="Cullen D."/>
            <person name="Martin F."/>
            <person name="Rosso M.-N."/>
            <person name="Henrissat B."/>
            <person name="Hibbett D."/>
            <person name="Martinez A.T."/>
            <person name="Grigoriev I.V."/>
        </authorList>
    </citation>
    <scope>NUCLEOTIDE SEQUENCE</scope>
    <source>
        <strain evidence="2">AH 44721</strain>
    </source>
</reference>
<proteinExistence type="predicted"/>
<dbReference type="AlphaFoldDB" id="A0A9P5TQX4"/>
<comment type="caution">
    <text evidence="2">The sequence shown here is derived from an EMBL/GenBank/DDBJ whole genome shotgun (WGS) entry which is preliminary data.</text>
</comment>
<feature type="signal peptide" evidence="1">
    <location>
        <begin position="1"/>
        <end position="20"/>
    </location>
</feature>
<organism evidence="2 3">
    <name type="scientific">Gymnopilus junonius</name>
    <name type="common">Spectacular rustgill mushroom</name>
    <name type="synonym">Gymnopilus spectabilis subsp. junonius</name>
    <dbReference type="NCBI Taxonomy" id="109634"/>
    <lineage>
        <taxon>Eukaryota</taxon>
        <taxon>Fungi</taxon>
        <taxon>Dikarya</taxon>
        <taxon>Basidiomycota</taxon>
        <taxon>Agaricomycotina</taxon>
        <taxon>Agaricomycetes</taxon>
        <taxon>Agaricomycetidae</taxon>
        <taxon>Agaricales</taxon>
        <taxon>Agaricineae</taxon>
        <taxon>Hymenogastraceae</taxon>
        <taxon>Gymnopilus</taxon>
    </lineage>
</organism>
<dbReference type="Proteomes" id="UP000724874">
    <property type="component" value="Unassembled WGS sequence"/>
</dbReference>
<protein>
    <recommendedName>
        <fullName evidence="4">Secreted protein</fullName>
    </recommendedName>
</protein>
<sequence length="109" mass="12568">MLSVSPLLLQGLVFFLLSLGHYIKSMSKSQIPSSRWSMDSGTSETPTAVLLDWETEEVETTVAYTGWIAYRMAIQRLWLLLRGKIYQKNGQPLVVWKHVEHHHCQTTKH</sequence>
<dbReference type="EMBL" id="JADNYJ010000022">
    <property type="protein sequence ID" value="KAF8905581.1"/>
    <property type="molecule type" value="Genomic_DNA"/>
</dbReference>
<accession>A0A9P5TQX4</accession>
<keyword evidence="1" id="KW-0732">Signal</keyword>